<dbReference type="InterPro" id="IPR033932">
    <property type="entry name" value="YtcJ-like"/>
</dbReference>
<dbReference type="Pfam" id="PF07969">
    <property type="entry name" value="Amidohydro_3"/>
    <property type="match status" value="1"/>
</dbReference>
<dbReference type="Gene3D" id="3.10.310.70">
    <property type="match status" value="1"/>
</dbReference>
<dbReference type="InterPro" id="IPR011059">
    <property type="entry name" value="Metal-dep_hydrolase_composite"/>
</dbReference>
<dbReference type="Proteomes" id="UP001595965">
    <property type="component" value="Unassembled WGS sequence"/>
</dbReference>
<dbReference type="SUPFAM" id="SSF51556">
    <property type="entry name" value="Metallo-dependent hydrolases"/>
    <property type="match status" value="1"/>
</dbReference>
<dbReference type="PANTHER" id="PTHR22642:SF2">
    <property type="entry name" value="PROTEIN LONG AFTER FAR-RED 3"/>
    <property type="match status" value="1"/>
</dbReference>
<proteinExistence type="predicted"/>
<dbReference type="SUPFAM" id="SSF51338">
    <property type="entry name" value="Composite domain of metallo-dependent hydrolases"/>
    <property type="match status" value="1"/>
</dbReference>
<reference evidence="4" key="1">
    <citation type="journal article" date="2019" name="Int. J. Syst. Evol. Microbiol.">
        <title>The Global Catalogue of Microorganisms (GCM) 10K type strain sequencing project: providing services to taxonomists for standard genome sequencing and annotation.</title>
        <authorList>
            <consortium name="The Broad Institute Genomics Platform"/>
            <consortium name="The Broad Institute Genome Sequencing Center for Infectious Disease"/>
            <person name="Wu L."/>
            <person name="Ma J."/>
        </authorList>
    </citation>
    <scope>NUCLEOTIDE SEQUENCE [LARGE SCALE GENOMIC DNA]</scope>
    <source>
        <strain evidence="4">CGMCC 1.12125</strain>
    </source>
</reference>
<feature type="compositionally biased region" description="Low complexity" evidence="1">
    <location>
        <begin position="1"/>
        <end position="13"/>
    </location>
</feature>
<dbReference type="PANTHER" id="PTHR22642">
    <property type="entry name" value="IMIDAZOLONEPROPIONASE"/>
    <property type="match status" value="1"/>
</dbReference>
<feature type="domain" description="Amidohydrolase 3" evidence="2">
    <location>
        <begin position="79"/>
        <end position="573"/>
    </location>
</feature>
<keyword evidence="3" id="KW-0378">Hydrolase</keyword>
<organism evidence="3 4">
    <name type="scientific">Citricoccus alkalitolerans</name>
    <dbReference type="NCBI Taxonomy" id="246603"/>
    <lineage>
        <taxon>Bacteria</taxon>
        <taxon>Bacillati</taxon>
        <taxon>Actinomycetota</taxon>
        <taxon>Actinomycetes</taxon>
        <taxon>Micrococcales</taxon>
        <taxon>Micrococcaceae</taxon>
        <taxon>Citricoccus</taxon>
    </lineage>
</organism>
<accession>A0ABV8XV73</accession>
<keyword evidence="4" id="KW-1185">Reference proteome</keyword>
<dbReference type="RefSeq" id="WP_344228289.1">
    <property type="nucleotide sequence ID" value="NZ_BAAALH010000002.1"/>
</dbReference>
<dbReference type="Gene3D" id="3.20.20.140">
    <property type="entry name" value="Metal-dependent hydrolases"/>
    <property type="match status" value="1"/>
</dbReference>
<gene>
    <name evidence="3" type="ORF">ACFO0K_07365</name>
</gene>
<dbReference type="GO" id="GO:0016787">
    <property type="term" value="F:hydrolase activity"/>
    <property type="evidence" value="ECO:0007669"/>
    <property type="project" value="UniProtKB-KW"/>
</dbReference>
<evidence type="ECO:0000259" key="2">
    <source>
        <dbReference type="Pfam" id="PF07969"/>
    </source>
</evidence>
<feature type="compositionally biased region" description="Basic and acidic residues" evidence="1">
    <location>
        <begin position="17"/>
        <end position="29"/>
    </location>
</feature>
<name>A0ABV8XV73_9MICC</name>
<dbReference type="InterPro" id="IPR013108">
    <property type="entry name" value="Amidohydro_3"/>
</dbReference>
<dbReference type="EMBL" id="JBHSEN010000001">
    <property type="protein sequence ID" value="MFC4429496.1"/>
    <property type="molecule type" value="Genomic_DNA"/>
</dbReference>
<dbReference type="InterPro" id="IPR032466">
    <property type="entry name" value="Metal_Hydrolase"/>
</dbReference>
<protein>
    <submittedName>
        <fullName evidence="3">Amidohydrolase</fullName>
        <ecNumber evidence="3">3.5.-.-</ecNumber>
    </submittedName>
</protein>
<dbReference type="CDD" id="cd01300">
    <property type="entry name" value="YtcJ_like"/>
    <property type="match status" value="1"/>
</dbReference>
<comment type="caution">
    <text evidence="3">The sequence shown here is derived from an EMBL/GenBank/DDBJ whole genome shotgun (WGS) entry which is preliminary data.</text>
</comment>
<sequence length="583" mass="62447">MTSNPSSPSDSTPGRIPPERDGTPRRESGRPLVLTGARIFTADPGHLWAEALAVAEGRILAVGTVAEVERAAGADAERVEAHGALVMPGFCDVHIHLGLGGRQLAWELPLLPTDTAGQILAKVREWSTGRGPDEWIVGGIVGSTIMDTLASVEMLAALDEASGGRPVMLRDDSMHNRWVNSRALTLMGVETDTADPRDGTYVRDRDGRLTGVLWEMASQAAEAAVAAGIEDLEAYLRRALIEGLGAAHSFGITSMQEAATMEPTLRALQRMDHAGELTAWVVTSMPAQPFLEPGPVGPELFEAAAQYRSEHVRPDFAKYVLDGVPMTRTSAMLAPYRCCTDQHSPEDRGHLIWDAEELRASLADTVARGLGAKLHATGDAAVRLALDAVEHVRSLHGGAPRFQVAHAEYIAREDLPRFAALDVVADASPYIWYPSVIQSSIAQQVTAEVFEDSWPMRDLVNSGAVVAAGSDWPCALPSPDPWVGLQTMVTRRSPDGSLPGALNVSQALTMEEAVAAFTREPARAMGLGDVTGRLAPGLSADFILVDQDVFAVAPERIHHTRVLQTWFSGRPVYTAARDTAGPA</sequence>
<dbReference type="Gene3D" id="2.30.40.10">
    <property type="entry name" value="Urease, subunit C, domain 1"/>
    <property type="match status" value="1"/>
</dbReference>
<feature type="region of interest" description="Disordered" evidence="1">
    <location>
        <begin position="1"/>
        <end position="30"/>
    </location>
</feature>
<evidence type="ECO:0000313" key="4">
    <source>
        <dbReference type="Proteomes" id="UP001595965"/>
    </source>
</evidence>
<dbReference type="EC" id="3.5.-.-" evidence="3"/>
<evidence type="ECO:0000256" key="1">
    <source>
        <dbReference type="SAM" id="MobiDB-lite"/>
    </source>
</evidence>
<evidence type="ECO:0000313" key="3">
    <source>
        <dbReference type="EMBL" id="MFC4429496.1"/>
    </source>
</evidence>